<reference evidence="1 2" key="1">
    <citation type="submission" date="2015-04" db="EMBL/GenBank/DDBJ databases">
        <title>Draft genome sequence of bacteremic isolate Catabacter hongkongensis type strain HKU16T.</title>
        <authorList>
            <person name="Lau S.K."/>
            <person name="Teng J.L."/>
            <person name="Huang Y."/>
            <person name="Curreem S.O."/>
            <person name="Tsui S.K."/>
            <person name="Woo P.C."/>
        </authorList>
    </citation>
    <scope>NUCLEOTIDE SEQUENCE [LARGE SCALE GENOMIC DNA]</scope>
    <source>
        <strain evidence="1 2">HKU16</strain>
    </source>
</reference>
<proteinExistence type="predicted"/>
<gene>
    <name evidence="1" type="ORF">CHK_3113</name>
</gene>
<dbReference type="STRING" id="270498.CHK_3113"/>
<dbReference type="Proteomes" id="UP000034076">
    <property type="component" value="Unassembled WGS sequence"/>
</dbReference>
<name>A0A0M2NGY3_9FIRM</name>
<dbReference type="AlphaFoldDB" id="A0A0M2NGY3"/>
<evidence type="ECO:0000313" key="2">
    <source>
        <dbReference type="Proteomes" id="UP000034076"/>
    </source>
</evidence>
<organism evidence="1 2">
    <name type="scientific">Christensenella hongkongensis</name>
    <dbReference type="NCBI Taxonomy" id="270498"/>
    <lineage>
        <taxon>Bacteria</taxon>
        <taxon>Bacillati</taxon>
        <taxon>Bacillota</taxon>
        <taxon>Clostridia</taxon>
        <taxon>Christensenellales</taxon>
        <taxon>Christensenellaceae</taxon>
        <taxon>Christensenella</taxon>
    </lineage>
</organism>
<evidence type="ECO:0000313" key="1">
    <source>
        <dbReference type="EMBL" id="KKI49535.1"/>
    </source>
</evidence>
<accession>A0A0M2NGY3</accession>
<comment type="caution">
    <text evidence="1">The sequence shown here is derived from an EMBL/GenBank/DDBJ whole genome shotgun (WGS) entry which is preliminary data.</text>
</comment>
<keyword evidence="2" id="KW-1185">Reference proteome</keyword>
<dbReference type="EMBL" id="LAYJ01000133">
    <property type="protein sequence ID" value="KKI49535.1"/>
    <property type="molecule type" value="Genomic_DNA"/>
</dbReference>
<sequence>MGKIRGMAKNLVLPAFFFGKQELGGDAIGGLWKQNTHWILRRSFSRR</sequence>
<protein>
    <submittedName>
        <fullName evidence="1">Uncharacterized protein</fullName>
    </submittedName>
</protein>